<dbReference type="InterPro" id="IPR001841">
    <property type="entry name" value="Znf_RING"/>
</dbReference>
<dbReference type="Proteomes" id="UP000005237">
    <property type="component" value="Unassembled WGS sequence"/>
</dbReference>
<keyword evidence="2" id="KW-0862">Zinc</keyword>
<dbReference type="CDD" id="cd16620">
    <property type="entry name" value="vRING-HC-C4C4_RBBP6"/>
    <property type="match status" value="1"/>
</dbReference>
<dbReference type="GO" id="GO:0006397">
    <property type="term" value="P:mRNA processing"/>
    <property type="evidence" value="ECO:0007669"/>
    <property type="project" value="InterPro"/>
</dbReference>
<dbReference type="PROSITE" id="PS50089">
    <property type="entry name" value="ZF_RING_2"/>
    <property type="match status" value="1"/>
</dbReference>
<evidence type="ECO:0000313" key="6">
    <source>
        <dbReference type="Proteomes" id="UP000005237"/>
    </source>
</evidence>
<dbReference type="AlphaFoldDB" id="A0A8R1IJP6"/>
<dbReference type="SUPFAM" id="SSF57850">
    <property type="entry name" value="RING/U-box"/>
    <property type="match status" value="1"/>
</dbReference>
<dbReference type="InterPro" id="IPR033489">
    <property type="entry name" value="RBBP6"/>
</dbReference>
<name>A0A8R1IJP6_CAEJA</name>
<dbReference type="GO" id="GO:0061630">
    <property type="term" value="F:ubiquitin protein ligase activity"/>
    <property type="evidence" value="ECO:0007669"/>
    <property type="project" value="InterPro"/>
</dbReference>
<dbReference type="InterPro" id="IPR013083">
    <property type="entry name" value="Znf_RING/FYVE/PHD"/>
</dbReference>
<dbReference type="EnsemblMetazoa" id="CJA35246.1">
    <property type="protein sequence ID" value="CJA35246.1"/>
    <property type="gene ID" value="WBGene00211093"/>
</dbReference>
<accession>A0A8R1IJP6</accession>
<dbReference type="GO" id="GO:0016567">
    <property type="term" value="P:protein ubiquitination"/>
    <property type="evidence" value="ECO:0007669"/>
    <property type="project" value="InterPro"/>
</dbReference>
<feature type="domain" description="RING-type" evidence="4">
    <location>
        <begin position="11"/>
        <end position="49"/>
    </location>
</feature>
<dbReference type="GO" id="GO:0008270">
    <property type="term" value="F:zinc ion binding"/>
    <property type="evidence" value="ECO:0007669"/>
    <property type="project" value="UniProtKB-KW"/>
</dbReference>
<evidence type="ECO:0000313" key="5">
    <source>
        <dbReference type="EnsemblMetazoa" id="CJA35246.1"/>
    </source>
</evidence>
<reference evidence="6" key="1">
    <citation type="submission" date="2010-08" db="EMBL/GenBank/DDBJ databases">
        <authorList>
            <consortium name="Caenorhabditis japonica Sequencing Consortium"/>
            <person name="Wilson R.K."/>
        </authorList>
    </citation>
    <scope>NUCLEOTIDE SEQUENCE [LARGE SCALE GENOMIC DNA]</scope>
    <source>
        <strain evidence="6">DF5081</strain>
    </source>
</reference>
<dbReference type="GO" id="GO:0005634">
    <property type="term" value="C:nucleus"/>
    <property type="evidence" value="ECO:0007669"/>
    <property type="project" value="TreeGrafter"/>
</dbReference>
<dbReference type="Gene3D" id="3.30.40.10">
    <property type="entry name" value="Zinc/RING finger domain, C3HC4 (zinc finger)"/>
    <property type="match status" value="1"/>
</dbReference>
<reference evidence="5" key="2">
    <citation type="submission" date="2022-06" db="UniProtKB">
        <authorList>
            <consortium name="EnsemblMetazoa"/>
        </authorList>
    </citation>
    <scope>IDENTIFICATION</scope>
    <source>
        <strain evidence="5">DF5081</strain>
    </source>
</reference>
<evidence type="ECO:0000256" key="2">
    <source>
        <dbReference type="ARBA" id="ARBA00022833"/>
    </source>
</evidence>
<dbReference type="GO" id="GO:0006511">
    <property type="term" value="P:ubiquitin-dependent protein catabolic process"/>
    <property type="evidence" value="ECO:0007669"/>
    <property type="project" value="TreeGrafter"/>
</dbReference>
<keyword evidence="6" id="KW-1185">Reference proteome</keyword>
<sequence length="223" mass="22800">MDRKVPTELLCPLCQSLFKEAVVTSCCGNSYCAECIEARIIDPDTRKCPGAECGNTEISIETLIPNRKLRDAAAAWESSSAPTAPAPVAAAPEPEQIRIRIGLKAPSATSISAPTFAGISPGTGIAQSSQPAVPVATRPPAPAPVAQPLGTAVPGLPPPISNPAPSLPAFQDVSLPPPTIRQELPPGIPGVPGLSQYGQPPPGIPGLTGTVMQQPQAMIPSFG</sequence>
<proteinExistence type="predicted"/>
<evidence type="ECO:0000259" key="4">
    <source>
        <dbReference type="PROSITE" id="PS50089"/>
    </source>
</evidence>
<protein>
    <submittedName>
        <fullName evidence="5">RING-type domain-containing protein</fullName>
    </submittedName>
</protein>
<dbReference type="PANTHER" id="PTHR15439:SF0">
    <property type="entry name" value="CELL DIVISION CYCLE AND APOPTOSIS REGULATOR PROTEIN 1-RELATED"/>
    <property type="match status" value="1"/>
</dbReference>
<keyword evidence="1 3" id="KW-0479">Metal-binding</keyword>
<evidence type="ECO:0000256" key="1">
    <source>
        <dbReference type="ARBA" id="ARBA00022771"/>
    </source>
</evidence>
<organism evidence="5 6">
    <name type="scientific">Caenorhabditis japonica</name>
    <dbReference type="NCBI Taxonomy" id="281687"/>
    <lineage>
        <taxon>Eukaryota</taxon>
        <taxon>Metazoa</taxon>
        <taxon>Ecdysozoa</taxon>
        <taxon>Nematoda</taxon>
        <taxon>Chromadorea</taxon>
        <taxon>Rhabditida</taxon>
        <taxon>Rhabditina</taxon>
        <taxon>Rhabditomorpha</taxon>
        <taxon>Rhabditoidea</taxon>
        <taxon>Rhabditidae</taxon>
        <taxon>Peloderinae</taxon>
        <taxon>Caenorhabditis</taxon>
    </lineage>
</organism>
<dbReference type="PANTHER" id="PTHR15439">
    <property type="entry name" value="RETINOBLASTOMA-BINDING PROTEIN 6"/>
    <property type="match status" value="1"/>
</dbReference>
<keyword evidence="1 3" id="KW-0863">Zinc-finger</keyword>
<evidence type="ECO:0000256" key="3">
    <source>
        <dbReference type="PROSITE-ProRule" id="PRU00175"/>
    </source>
</evidence>